<evidence type="ECO:0000256" key="1">
    <source>
        <dbReference type="ARBA" id="ARBA00006712"/>
    </source>
</evidence>
<evidence type="ECO:0000259" key="4">
    <source>
        <dbReference type="Pfam" id="PF04064"/>
    </source>
</evidence>
<evidence type="ECO:0000259" key="3">
    <source>
        <dbReference type="Pfam" id="PF04063"/>
    </source>
</evidence>
<dbReference type="VEuPathDB" id="CryptoDB:GY17_00002157"/>
<accession>A0A0S4TDY6</accession>
<evidence type="ECO:0000313" key="5">
    <source>
        <dbReference type="EMBL" id="CUV04560.1"/>
    </source>
</evidence>
<dbReference type="EMBL" id="LN877948">
    <property type="protein sequence ID" value="CUV04560.1"/>
    <property type="molecule type" value="Genomic_DNA"/>
</dbReference>
<feature type="domain" description="Protein HGH1 N-terminal" evidence="3">
    <location>
        <begin position="121"/>
        <end position="272"/>
    </location>
</feature>
<comment type="similarity">
    <text evidence="1">Belongs to the HGH1 family.</text>
</comment>
<gene>
    <name evidence="5" type="ORF">CHUDEA2_2040</name>
</gene>
<dbReference type="SUPFAM" id="SSF48371">
    <property type="entry name" value="ARM repeat"/>
    <property type="match status" value="1"/>
</dbReference>
<dbReference type="VEuPathDB" id="CryptoDB:ChTU502y2012_418g0075"/>
<reference evidence="5" key="1">
    <citation type="submission" date="2015-08" db="EMBL/GenBank/DDBJ databases">
        <authorList>
            <person name="Babu N.S."/>
            <person name="Beckwith C.J."/>
            <person name="Beseler K.G."/>
            <person name="Brison A."/>
            <person name="Carone J.V."/>
            <person name="Caskin T.P."/>
            <person name="Diamond M."/>
            <person name="Durham M.E."/>
            <person name="Foxe J.M."/>
            <person name="Go M."/>
            <person name="Henderson B.A."/>
            <person name="Jones I.B."/>
            <person name="McGettigan J.A."/>
            <person name="Micheletti S.J."/>
            <person name="Nasrallah M.E."/>
            <person name="Ortiz D."/>
            <person name="Piller C.R."/>
            <person name="Privatt S.R."/>
            <person name="Schneider S.L."/>
            <person name="Sharp S."/>
            <person name="Smith T.C."/>
            <person name="Stanton J.D."/>
            <person name="Ullery H.E."/>
            <person name="Wilson R.J."/>
            <person name="Serrano M.G."/>
            <person name="Buck G."/>
            <person name="Lee V."/>
            <person name="Wang Y."/>
            <person name="Carvalho R."/>
            <person name="Voegtly L."/>
            <person name="Shi R."/>
            <person name="Duckworth R."/>
            <person name="Johnson A."/>
            <person name="Loviza R."/>
            <person name="Walstead R."/>
            <person name="Shah Z."/>
            <person name="Kiflezghi M."/>
            <person name="Wade K."/>
            <person name="Ball S.L."/>
            <person name="Bradley K.W."/>
            <person name="Asai D.J."/>
            <person name="Bowman C.A."/>
            <person name="Russell D.A."/>
            <person name="Pope W.H."/>
            <person name="Jacobs-Sera D."/>
            <person name="Hendrix R.W."/>
            <person name="Hatfull G.F."/>
        </authorList>
    </citation>
    <scope>NUCLEOTIDE SEQUENCE [LARGE SCALE GENOMIC DNA]</scope>
</reference>
<dbReference type="Pfam" id="PF04063">
    <property type="entry name" value="DUF383"/>
    <property type="match status" value="1"/>
</dbReference>
<sequence length="406" mass="46748">MEEDDKINLFGVYEELFHLLRDGKDEVIKGSMELLLDQSEMESLSEFLSNNPNYFRSILLLIGNDISSISECALKILINLSQKSEIGEELCRNWSAIEYSMDNLREQIKSNSTVPYHLSLNLMLISNLTRYSKGREKFFDKSRQSKSFYLTYLLECLSNSRDKKEREMIINILNNCTYCSQGRVFLFDSNLGIELLNKVSELMLATSRKDDLIMTKSLMSIITHVCLDKNLHTIISKKDCNVIPSLCCLVYPNESHRNLRYRKSSNILSELQNKTIFFDSKREGTNSNNISFNEFENRNPKKKCGGDDEEFTDSAAEDKVSEFIKKNAIGPVNKNISQDVFDCILVLISTINGRTFLRELGAYEVLRVWHLYESKDEIISGIEDIIHLLVYSEDELLQQDNSSIDA</sequence>
<dbReference type="Pfam" id="PF04064">
    <property type="entry name" value="DUF384"/>
    <property type="match status" value="1"/>
</dbReference>
<dbReference type="InterPro" id="IPR011989">
    <property type="entry name" value="ARM-like"/>
</dbReference>
<name>A0A0S4TDY6_CRYHO</name>
<dbReference type="AlphaFoldDB" id="A0A0S4TDY6"/>
<dbReference type="InterPro" id="IPR039717">
    <property type="entry name" value="Hgh1"/>
</dbReference>
<dbReference type="VEuPathDB" id="CryptoDB:CHUDEA2_2040"/>
<protein>
    <recommendedName>
        <fullName evidence="2">Protein HGH1 homolog</fullName>
    </recommendedName>
</protein>
<dbReference type="PANTHER" id="PTHR13387:SF9">
    <property type="entry name" value="PROTEIN HGH1 HOMOLOG"/>
    <property type="match status" value="1"/>
</dbReference>
<dbReference type="Gene3D" id="1.25.10.10">
    <property type="entry name" value="Leucine-rich Repeat Variant"/>
    <property type="match status" value="1"/>
</dbReference>
<evidence type="ECO:0000256" key="2">
    <source>
        <dbReference type="ARBA" id="ARBA00014076"/>
    </source>
</evidence>
<feature type="domain" description="Protein HGH1 C-terminal" evidence="4">
    <location>
        <begin position="343"/>
        <end position="395"/>
    </location>
</feature>
<dbReference type="InterPro" id="IPR007206">
    <property type="entry name" value="Protein_HGH1_C"/>
</dbReference>
<proteinExistence type="inferred from homology"/>
<dbReference type="InterPro" id="IPR016024">
    <property type="entry name" value="ARM-type_fold"/>
</dbReference>
<dbReference type="Proteomes" id="UP000199752">
    <property type="component" value="Chromosome 2"/>
</dbReference>
<dbReference type="VEuPathDB" id="CryptoDB:Chro.20221"/>
<dbReference type="PANTHER" id="PTHR13387">
    <property type="entry name" value="PROTEIN HGH1 HOMOLOG"/>
    <property type="match status" value="1"/>
</dbReference>
<organism evidence="5">
    <name type="scientific">Cryptosporidium hominis</name>
    <dbReference type="NCBI Taxonomy" id="237895"/>
    <lineage>
        <taxon>Eukaryota</taxon>
        <taxon>Sar</taxon>
        <taxon>Alveolata</taxon>
        <taxon>Apicomplexa</taxon>
        <taxon>Conoidasida</taxon>
        <taxon>Coccidia</taxon>
        <taxon>Eucoccidiorida</taxon>
        <taxon>Eimeriorina</taxon>
        <taxon>Cryptosporidiidae</taxon>
        <taxon>Cryptosporidium</taxon>
    </lineage>
</organism>
<dbReference type="OrthoDB" id="338814at2759"/>
<dbReference type="InterPro" id="IPR007205">
    <property type="entry name" value="Protein_HGH1_N"/>
</dbReference>